<dbReference type="FunFam" id="3.40.228.10:FF:000003">
    <property type="entry name" value="Biotin sulfoxide reductase 2"/>
    <property type="match status" value="1"/>
</dbReference>
<dbReference type="GO" id="GO:0030288">
    <property type="term" value="C:outer membrane-bounded periplasmic space"/>
    <property type="evidence" value="ECO:0007669"/>
    <property type="project" value="TreeGrafter"/>
</dbReference>
<dbReference type="AlphaFoldDB" id="A0A1S6HUS8"/>
<dbReference type="Gene3D" id="3.40.228.10">
    <property type="entry name" value="Dimethylsulfoxide Reductase, domain 2"/>
    <property type="match status" value="1"/>
</dbReference>
<feature type="domain" description="Molybdopterin oxidoreductase N-terminal" evidence="15">
    <location>
        <begin position="44"/>
        <end position="84"/>
    </location>
</feature>
<dbReference type="PROSITE" id="PS51318">
    <property type="entry name" value="TAT"/>
    <property type="match status" value="1"/>
</dbReference>
<keyword evidence="6 12" id="KW-0479">Metal-binding</keyword>
<dbReference type="RefSeq" id="WP_077754243.1">
    <property type="nucleotide sequence ID" value="NZ_CP014782.1"/>
</dbReference>
<protein>
    <recommendedName>
        <fullName evidence="11 12">Trimethylamine-N-oxide reductase</fullName>
        <shortName evidence="12">TMAO reductase</shortName>
        <ecNumber evidence="4 12">1.7.2.3</ecNumber>
    </recommendedName>
</protein>
<dbReference type="GO" id="GO:0043546">
    <property type="term" value="F:molybdopterin cofactor binding"/>
    <property type="evidence" value="ECO:0007669"/>
    <property type="project" value="UniProtKB-UniRule"/>
</dbReference>
<dbReference type="PROSITE" id="PS00490">
    <property type="entry name" value="MOLYBDOPTERIN_PROK_2"/>
    <property type="match status" value="1"/>
</dbReference>
<dbReference type="PANTHER" id="PTHR43742:SF4">
    <property type="entry name" value="TRIMETHYLAMINE-N-OXIDE REDUCTASE 1"/>
    <property type="match status" value="1"/>
</dbReference>
<keyword evidence="7 12" id="KW-0732">Signal</keyword>
<dbReference type="OrthoDB" id="9815647at2"/>
<organism evidence="16 17">
    <name type="scientific">Shewanella psychrophila</name>
    <dbReference type="NCBI Taxonomy" id="225848"/>
    <lineage>
        <taxon>Bacteria</taxon>
        <taxon>Pseudomonadati</taxon>
        <taxon>Pseudomonadota</taxon>
        <taxon>Gammaproteobacteria</taxon>
        <taxon>Alteromonadales</taxon>
        <taxon>Shewanellaceae</taxon>
        <taxon>Shewanella</taxon>
    </lineage>
</organism>
<evidence type="ECO:0000256" key="4">
    <source>
        <dbReference type="ARBA" id="ARBA00011885"/>
    </source>
</evidence>
<evidence type="ECO:0000313" key="17">
    <source>
        <dbReference type="Proteomes" id="UP000189545"/>
    </source>
</evidence>
<dbReference type="GO" id="GO:0009061">
    <property type="term" value="P:anaerobic respiration"/>
    <property type="evidence" value="ECO:0007669"/>
    <property type="project" value="TreeGrafter"/>
</dbReference>
<keyword evidence="5 12" id="KW-0500">Molybdenum</keyword>
<feature type="chain" id="PRO_5029934408" description="Trimethylamine-N-oxide reductase" evidence="12">
    <location>
        <begin position="32"/>
        <end position="830"/>
    </location>
</feature>
<evidence type="ECO:0000256" key="5">
    <source>
        <dbReference type="ARBA" id="ARBA00022505"/>
    </source>
</evidence>
<evidence type="ECO:0000256" key="11">
    <source>
        <dbReference type="ARBA" id="ARBA00069096"/>
    </source>
</evidence>
<evidence type="ECO:0000256" key="2">
    <source>
        <dbReference type="ARBA" id="ARBA00004418"/>
    </source>
</evidence>
<dbReference type="SUPFAM" id="SSF50692">
    <property type="entry name" value="ADC-like"/>
    <property type="match status" value="1"/>
</dbReference>
<dbReference type="InterPro" id="IPR006311">
    <property type="entry name" value="TAT_signal"/>
</dbReference>
<evidence type="ECO:0000256" key="10">
    <source>
        <dbReference type="ARBA" id="ARBA00049407"/>
    </source>
</evidence>
<dbReference type="Gene3D" id="3.40.50.740">
    <property type="match status" value="1"/>
</dbReference>
<dbReference type="InterPro" id="IPR006656">
    <property type="entry name" value="Mopterin_OxRdtase"/>
</dbReference>
<feature type="signal peptide" evidence="12">
    <location>
        <begin position="1"/>
        <end position="31"/>
    </location>
</feature>
<dbReference type="InterPro" id="IPR006657">
    <property type="entry name" value="MoPterin_dinucl-bd_dom"/>
</dbReference>
<dbReference type="EC" id="1.7.2.3" evidence="4 12"/>
<accession>A0A1S6HUS8</accession>
<dbReference type="Proteomes" id="UP000189545">
    <property type="component" value="Chromosome"/>
</dbReference>
<dbReference type="CDD" id="cd02793">
    <property type="entry name" value="MopB_CT_DMSOR-BSOR-TMAOR"/>
    <property type="match status" value="1"/>
</dbReference>
<keyword evidence="9 12" id="KW-0560">Oxidoreductase</keyword>
<dbReference type="Gene3D" id="2.40.40.20">
    <property type="match status" value="1"/>
</dbReference>
<keyword evidence="8 12" id="KW-0574">Periplasm</keyword>
<dbReference type="KEGG" id="spsw:Sps_04210"/>
<dbReference type="FunFam" id="2.40.40.20:FF:000009">
    <property type="entry name" value="Biotin sulfoxide reductase 2"/>
    <property type="match status" value="1"/>
</dbReference>
<comment type="similarity">
    <text evidence="3 12">Belongs to the prokaryotic molybdopterin-containing oxidoreductase family.</text>
</comment>
<dbReference type="InterPro" id="IPR041954">
    <property type="entry name" value="CT_DMSOR/BSOR/TMAOR"/>
</dbReference>
<dbReference type="InterPro" id="IPR011887">
    <property type="entry name" value="TorA"/>
</dbReference>
<evidence type="ECO:0000256" key="9">
    <source>
        <dbReference type="ARBA" id="ARBA00023002"/>
    </source>
</evidence>
<comment type="function">
    <text evidence="1 12">Reduces trimethylamine-N-oxide (TMAO) into trimethylamine; an anaerobic reaction coupled to energy-yielding reactions.</text>
</comment>
<evidence type="ECO:0000313" key="16">
    <source>
        <dbReference type="EMBL" id="AQS39316.1"/>
    </source>
</evidence>
<dbReference type="STRING" id="225848.Sps_04210"/>
<dbReference type="NCBIfam" id="TIGR02164">
    <property type="entry name" value="torA"/>
    <property type="match status" value="1"/>
</dbReference>
<feature type="domain" description="Molybdopterin oxidoreductase" evidence="13">
    <location>
        <begin position="88"/>
        <end position="560"/>
    </location>
</feature>
<evidence type="ECO:0000256" key="1">
    <source>
        <dbReference type="ARBA" id="ARBA00003013"/>
    </source>
</evidence>
<name>A0A1S6HUS8_9GAMM</name>
<evidence type="ECO:0000259" key="14">
    <source>
        <dbReference type="Pfam" id="PF01568"/>
    </source>
</evidence>
<dbReference type="SUPFAM" id="SSF53706">
    <property type="entry name" value="Formate dehydrogenase/DMSO reductase, domains 1-3"/>
    <property type="match status" value="1"/>
</dbReference>
<dbReference type="EMBL" id="CP014782">
    <property type="protein sequence ID" value="AQS39316.1"/>
    <property type="molecule type" value="Genomic_DNA"/>
</dbReference>
<comment type="subcellular location">
    <subcellularLocation>
        <location evidence="2 12">Periplasm</location>
    </subcellularLocation>
</comment>
<dbReference type="PROSITE" id="PS00932">
    <property type="entry name" value="MOLYBDOPTERIN_PROK_3"/>
    <property type="match status" value="1"/>
</dbReference>
<dbReference type="Pfam" id="PF18364">
    <property type="entry name" value="Molybdopterin_N"/>
    <property type="match status" value="1"/>
</dbReference>
<dbReference type="GO" id="GO:0009055">
    <property type="term" value="F:electron transfer activity"/>
    <property type="evidence" value="ECO:0007669"/>
    <property type="project" value="TreeGrafter"/>
</dbReference>
<comment type="cofactor">
    <cofactor evidence="12">
        <name>Mo-bis(molybdopterin guanine dinucleotide)</name>
        <dbReference type="ChEBI" id="CHEBI:60539"/>
    </cofactor>
    <text evidence="12">Binds 1 molybdenum-bis(molybdopterin guanine dinucleotide) (Mo-bis-MGD) cofactor per subunit.</text>
</comment>
<keyword evidence="17" id="KW-1185">Reference proteome</keyword>
<evidence type="ECO:0000259" key="15">
    <source>
        <dbReference type="Pfam" id="PF18364"/>
    </source>
</evidence>
<dbReference type="PANTHER" id="PTHR43742">
    <property type="entry name" value="TRIMETHYLAMINE-N-OXIDE REDUCTASE"/>
    <property type="match status" value="1"/>
</dbReference>
<evidence type="ECO:0000259" key="13">
    <source>
        <dbReference type="Pfam" id="PF00384"/>
    </source>
</evidence>
<evidence type="ECO:0000256" key="6">
    <source>
        <dbReference type="ARBA" id="ARBA00022723"/>
    </source>
</evidence>
<dbReference type="Gene3D" id="3.90.55.10">
    <property type="entry name" value="Dimethylsulfoxide Reductase, domain 3"/>
    <property type="match status" value="1"/>
</dbReference>
<dbReference type="InterPro" id="IPR009010">
    <property type="entry name" value="Asp_de-COase-like_dom_sf"/>
</dbReference>
<dbReference type="GO" id="GO:0050626">
    <property type="term" value="F:trimethylamine-N-oxide reductase (cytochrome c) activity"/>
    <property type="evidence" value="ECO:0007669"/>
    <property type="project" value="UniProtKB-UniRule"/>
</dbReference>
<evidence type="ECO:0000256" key="7">
    <source>
        <dbReference type="ARBA" id="ARBA00022729"/>
    </source>
</evidence>
<dbReference type="GO" id="GO:0030151">
    <property type="term" value="F:molybdenum ion binding"/>
    <property type="evidence" value="ECO:0007669"/>
    <property type="project" value="UniProtKB-UniRule"/>
</dbReference>
<evidence type="ECO:0000256" key="8">
    <source>
        <dbReference type="ARBA" id="ARBA00022764"/>
    </source>
</evidence>
<dbReference type="InterPro" id="IPR006655">
    <property type="entry name" value="Mopterin_OxRdtase_prok_CS"/>
</dbReference>
<sequence>MNRRHFLKGLVSTSYVVLSGASVLAPLNALAASGAKSKDGWLTTGTHFGAFKIKRKNGVIDQVKPFDLDKYPTDMINGIKGLVYNPSRVRYPMVRLDFLLKGHKSDTTQRGDFRFVRVTWDKALNLLKDSLDEVQTKYGPSGLHAGQTGWRATGQLHSSTSHMQRAIGMHGNFVKKIGDYSTGAGQTIMPYILGSTEVYAQGTSWPLILEESKTIILWSNDPYKNLQVGWNAETHESFAYLAQLKEKVKQGKIRVISIDPVVTKTQKYLGCEQLYVNPQTDVALMLGIAHEMVTKGLHDKKFINGYSLGFDRFTPYLLGESDGVAKTPEWASYISGVSPEIIRDLAKVMTKDRTQLMMGWCIQRQQHGEQPYWMAAVLATMIGQIGLPGGGISYGHHYSSIGVPSSGAAAPGAFPRNLDEDQKPLFDSNDFKGASSTIPVARWIDAIMEPGKIIDANGSKVTFPDIKMMVFSGNNPWNHHQDRNKMKQAFHKLECVVTIDMNWTATCRFSDIVLPACTTLERNDIDVYGSYANRGILAMQKMVEPLFESLSDFEIFTRFAAVMGKEKEYTRDMSEQDWLKKLYNDCKGANDGKFDMPDFDTFWKDGYVHFGEGKPWTRHADFREDPEINPLGTPSGLIEIFSRKIAQFGYDDCPGHPTWMEKTERSHGGPGSNKFPVWMQSCHPDKRLHSQMCESKEYRETYTVQGREPVYLSPEDAKTRGIKDGDIVRVFNDRGQLLAGAVVSDSFPKGIIRIHEGAWYGPVGEDGSKEGGAEIGALCSYGDPNTLTQDIGTSKLAQACAAYTCLVQFEKFRGKVPQVSSFDGPVETLI</sequence>
<evidence type="ECO:0000256" key="3">
    <source>
        <dbReference type="ARBA" id="ARBA00010312"/>
    </source>
</evidence>
<feature type="domain" description="Molybdopterin dinucleotide-binding" evidence="14">
    <location>
        <begin position="678"/>
        <end position="805"/>
    </location>
</feature>
<gene>
    <name evidence="12" type="primary">torA</name>
    <name evidence="16" type="ORF">Sps_04210</name>
</gene>
<dbReference type="Pfam" id="PF01568">
    <property type="entry name" value="Molydop_binding"/>
    <property type="match status" value="1"/>
</dbReference>
<dbReference type="NCBIfam" id="NF011682">
    <property type="entry name" value="PRK15102.1"/>
    <property type="match status" value="1"/>
</dbReference>
<comment type="catalytic activity">
    <reaction evidence="10 12">
        <text>trimethylamine + 2 Fe(III)-[cytochrome c] + H2O = trimethylamine N-oxide + 2 Fe(II)-[cytochrome c] + 3 H(+)</text>
        <dbReference type="Rhea" id="RHEA:24236"/>
        <dbReference type="Rhea" id="RHEA-COMP:10350"/>
        <dbReference type="Rhea" id="RHEA-COMP:14399"/>
        <dbReference type="ChEBI" id="CHEBI:15377"/>
        <dbReference type="ChEBI" id="CHEBI:15378"/>
        <dbReference type="ChEBI" id="CHEBI:15724"/>
        <dbReference type="ChEBI" id="CHEBI:29033"/>
        <dbReference type="ChEBI" id="CHEBI:29034"/>
        <dbReference type="ChEBI" id="CHEBI:58389"/>
        <dbReference type="EC" id="1.7.2.3"/>
    </reaction>
</comment>
<dbReference type="CDD" id="cd02769">
    <property type="entry name" value="MopB_DMSOR-BSOR-TMAOR"/>
    <property type="match status" value="1"/>
</dbReference>
<proteinExistence type="inferred from homology"/>
<evidence type="ECO:0000256" key="12">
    <source>
        <dbReference type="RuleBase" id="RU368014"/>
    </source>
</evidence>
<comment type="PTM">
    <text evidence="12">Exported by the Tat system.</text>
</comment>
<reference evidence="16 17" key="1">
    <citation type="submission" date="2016-03" db="EMBL/GenBank/DDBJ databases">
        <title>Complete genome sequence of Shewanella psychrophila WP2, a deep sea bacterium isolated from west Pacific sediment.</title>
        <authorList>
            <person name="Xu G."/>
            <person name="Jian H."/>
        </authorList>
    </citation>
    <scope>NUCLEOTIDE SEQUENCE [LARGE SCALE GENOMIC DNA]</scope>
    <source>
        <strain evidence="16 17">WP2</strain>
    </source>
</reference>
<dbReference type="Pfam" id="PF00384">
    <property type="entry name" value="Molybdopterin"/>
    <property type="match status" value="1"/>
</dbReference>
<dbReference type="InterPro" id="IPR041460">
    <property type="entry name" value="Molybdopterin_N"/>
</dbReference>
<dbReference type="InterPro" id="IPR050612">
    <property type="entry name" value="Prok_Mopterin_Oxidored"/>
</dbReference>